<organism evidence="1 6">
    <name type="scientific">Acinetobacter junii</name>
    <dbReference type="NCBI Taxonomy" id="40215"/>
    <lineage>
        <taxon>Bacteria</taxon>
        <taxon>Pseudomonadati</taxon>
        <taxon>Pseudomonadota</taxon>
        <taxon>Gammaproteobacteria</taxon>
        <taxon>Moraxellales</taxon>
        <taxon>Moraxellaceae</taxon>
        <taxon>Acinetobacter</taxon>
    </lineage>
</organism>
<evidence type="ECO:0000313" key="7">
    <source>
        <dbReference type="Proteomes" id="UP001498501"/>
    </source>
</evidence>
<evidence type="ECO:0000313" key="5">
    <source>
        <dbReference type="Proteomes" id="UP000253688"/>
    </source>
</evidence>
<dbReference type="GeneID" id="70091059"/>
<reference evidence="1" key="3">
    <citation type="submission" date="2021-06" db="EMBL/GenBank/DDBJ databases">
        <title>Propagation of a rapidly emergent carbapenem-resistant Acinetobacter baumannii lineage by various extra-hospital transmission networks.</title>
        <authorList>
            <person name="Calix J."/>
        </authorList>
    </citation>
    <scope>NUCLEOTIDE SEQUENCE</scope>
    <source>
        <strain evidence="1">WU_MDCI_Aw63</strain>
    </source>
</reference>
<dbReference type="RefSeq" id="WP_004951410.1">
    <property type="nucleotide sequence ID" value="NZ_BBSG01000033.1"/>
</dbReference>
<dbReference type="EMBL" id="CP059558">
    <property type="protein sequence ID" value="QUY36816.1"/>
    <property type="molecule type" value="Genomic_DNA"/>
</dbReference>
<proteinExistence type="predicted"/>
<evidence type="ECO:0000313" key="2">
    <source>
        <dbReference type="EMBL" id="MEK0252910.1"/>
    </source>
</evidence>
<dbReference type="Proteomes" id="UP000679388">
    <property type="component" value="Chromosome"/>
</dbReference>
<reference evidence="4 5" key="1">
    <citation type="submission" date="2018-04" db="EMBL/GenBank/DDBJ databases">
        <title>Acinetobacter junii Genome sequencing and assembly.</title>
        <authorList>
            <person name="Su J."/>
            <person name="Rensing C."/>
            <person name="Mazhar H.S."/>
        </authorList>
    </citation>
    <scope>NUCLEOTIDE SEQUENCE [LARGE SCALE GENOMIC DNA]</scope>
    <source>
        <strain evidence="4 5">SC22</strain>
    </source>
</reference>
<evidence type="ECO:0000313" key="6">
    <source>
        <dbReference type="Proteomes" id="UP001208534"/>
    </source>
</evidence>
<dbReference type="AlphaFoldDB" id="A0A2R4UL57"/>
<reference evidence="2 7" key="4">
    <citation type="submission" date="2024-03" db="EMBL/GenBank/DDBJ databases">
        <title>Cross-transmission of Acinetobacter junii carrying blaOXA-58 in a neonatal intensive care unit.</title>
        <authorList>
            <person name="Bour M."/>
            <person name="Potron A."/>
            <person name="Lecointe D."/>
        </authorList>
    </citation>
    <scope>NUCLEOTIDE SEQUENCE [LARGE SCALE GENOMIC DNA]</scope>
    <source>
        <strain evidence="2 7">21A3096 case 1</strain>
    </source>
</reference>
<dbReference type="OrthoDB" id="6705316at2"/>
<evidence type="ECO:0000313" key="1">
    <source>
        <dbReference type="EMBL" id="MCU4396803.1"/>
    </source>
</evidence>
<evidence type="ECO:0000313" key="3">
    <source>
        <dbReference type="EMBL" id="QUY36816.1"/>
    </source>
</evidence>
<name>A0A2R4UL57_ACIJU</name>
<dbReference type="Proteomes" id="UP000253688">
    <property type="component" value="Unassembled WGS sequence"/>
</dbReference>
<dbReference type="EMBL" id="QEWH01000004">
    <property type="protein sequence ID" value="RBA50188.1"/>
    <property type="molecule type" value="Genomic_DNA"/>
</dbReference>
<protein>
    <submittedName>
        <fullName evidence="1">Uncharacterized protein</fullName>
    </submittedName>
</protein>
<sequence length="90" mass="10530">MIDVQYSENVSILQLSDTAFVLKINDAKVYHFLLTHCERELGWGKMIQTSQSFLNGEIEYQINLAEMDVEHFGREFFMLEPELLDNISKN</sequence>
<evidence type="ECO:0000313" key="4">
    <source>
        <dbReference type="EMBL" id="RBA50188.1"/>
    </source>
</evidence>
<gene>
    <name evidence="4" type="ORF">DC346_00480</name>
    <name evidence="3" type="ORF">H2677_00960</name>
    <name evidence="1" type="ORF">KTH64_07455</name>
    <name evidence="2" type="ORF">WM018_10445</name>
</gene>
<dbReference type="Proteomes" id="UP001498501">
    <property type="component" value="Unassembled WGS sequence"/>
</dbReference>
<reference evidence="3" key="2">
    <citation type="submission" date="2020-07" db="EMBL/GenBank/DDBJ databases">
        <title>Acinetobacter junii strain YR7 chromosome and plasmid pNDM-YR7.</title>
        <authorList>
            <person name="Tang B."/>
        </authorList>
    </citation>
    <scope>NUCLEOTIDE SEQUENCE</scope>
    <source>
        <strain evidence="3">YR7</strain>
    </source>
</reference>
<dbReference type="EMBL" id="JBBMLE010000037">
    <property type="protein sequence ID" value="MEK0252910.1"/>
    <property type="molecule type" value="Genomic_DNA"/>
</dbReference>
<dbReference type="EMBL" id="JAHPRE010000024">
    <property type="protein sequence ID" value="MCU4396803.1"/>
    <property type="molecule type" value="Genomic_DNA"/>
</dbReference>
<dbReference type="Proteomes" id="UP001208534">
    <property type="component" value="Unassembled WGS sequence"/>
</dbReference>
<accession>A0A2R4UL57</accession>
<keyword evidence="7" id="KW-1185">Reference proteome</keyword>